<dbReference type="Gene3D" id="3.30.70.2390">
    <property type="match status" value="1"/>
</dbReference>
<keyword evidence="2" id="KW-0812">Transmembrane</keyword>
<dbReference type="EMBL" id="JBANBB010000001">
    <property type="protein sequence ID" value="MEK0306436.1"/>
    <property type="molecule type" value="Genomic_DNA"/>
</dbReference>
<evidence type="ECO:0000259" key="3">
    <source>
        <dbReference type="Pfam" id="PF13399"/>
    </source>
</evidence>
<gene>
    <name evidence="4" type="ORF">V8P97_02990</name>
</gene>
<evidence type="ECO:0000313" key="4">
    <source>
        <dbReference type="EMBL" id="MEK0306436.1"/>
    </source>
</evidence>
<feature type="region of interest" description="Disordered" evidence="1">
    <location>
        <begin position="1"/>
        <end position="28"/>
    </location>
</feature>
<dbReference type="InterPro" id="IPR027381">
    <property type="entry name" value="LytR/CpsA/Psr_C"/>
</dbReference>
<keyword evidence="2" id="KW-1133">Transmembrane helix</keyword>
<accession>A0ABU8ZMG5</accession>
<dbReference type="Pfam" id="PF13399">
    <property type="entry name" value="LytR_C"/>
    <property type="match status" value="1"/>
</dbReference>
<comment type="caution">
    <text evidence="4">The sequence shown here is derived from an EMBL/GenBank/DDBJ whole genome shotgun (WGS) entry which is preliminary data.</text>
</comment>
<protein>
    <submittedName>
        <fullName evidence="4">LytR C-terminal domain-containing protein</fullName>
    </submittedName>
</protein>
<name>A0ABU8ZMG5_9BIFI</name>
<feature type="compositionally biased region" description="Polar residues" evidence="1">
    <location>
        <begin position="72"/>
        <end position="97"/>
    </location>
</feature>
<dbReference type="Proteomes" id="UP001373159">
    <property type="component" value="Unassembled WGS sequence"/>
</dbReference>
<feature type="compositionally biased region" description="Low complexity" evidence="1">
    <location>
        <begin position="108"/>
        <end position="131"/>
    </location>
</feature>
<feature type="domain" description="LytR/CpsA/Psr regulator C-terminal" evidence="3">
    <location>
        <begin position="143"/>
        <end position="220"/>
    </location>
</feature>
<keyword evidence="5" id="KW-1185">Reference proteome</keyword>
<reference evidence="4 5" key="1">
    <citation type="submission" date="2024-02" db="EMBL/GenBank/DDBJ databases">
        <title>Bifidobacterium honeyensis sp. nov., isolated from the comb honey.</title>
        <authorList>
            <person name="Liu W."/>
            <person name="Li Y."/>
        </authorList>
    </citation>
    <scope>NUCLEOTIDE SEQUENCE [LARGE SCALE GENOMIC DNA]</scope>
    <source>
        <strain evidence="4 5">IMAU50988</strain>
    </source>
</reference>
<dbReference type="RefSeq" id="WP_340468954.1">
    <property type="nucleotide sequence ID" value="NZ_JBANBB010000001.1"/>
</dbReference>
<sequence length="226" mass="23092">MARNQAGDAEGSTPTGDQFDNPPRGPVGVHRGSRPLAVRLMPFIVVILVAALCGFLAWAYVSGSRMPWQQAGPASSVQSSKEGTASPSASPTGQASTQEGDGAGQSAGGDQESASPEQSGQPQDGQTQSQQPEPPAPTVNKATQIRVVNGTRISGYAASKRQVLVNSGYSAVTASNPAGQLPPDSTVLYRDEADKATAEDVARVLGIASVQQSAATAAPVEAILLR</sequence>
<evidence type="ECO:0000256" key="1">
    <source>
        <dbReference type="SAM" id="MobiDB-lite"/>
    </source>
</evidence>
<proteinExistence type="predicted"/>
<evidence type="ECO:0000256" key="2">
    <source>
        <dbReference type="SAM" id="Phobius"/>
    </source>
</evidence>
<feature type="transmembrane region" description="Helical" evidence="2">
    <location>
        <begin position="40"/>
        <end position="61"/>
    </location>
</feature>
<evidence type="ECO:0000313" key="5">
    <source>
        <dbReference type="Proteomes" id="UP001373159"/>
    </source>
</evidence>
<feature type="region of interest" description="Disordered" evidence="1">
    <location>
        <begin position="67"/>
        <end position="141"/>
    </location>
</feature>
<keyword evidence="2" id="KW-0472">Membrane</keyword>
<organism evidence="4 5">
    <name type="scientific">Bifidobacterium favimelis</name>
    <dbReference type="NCBI Taxonomy" id="3122979"/>
    <lineage>
        <taxon>Bacteria</taxon>
        <taxon>Bacillati</taxon>
        <taxon>Actinomycetota</taxon>
        <taxon>Actinomycetes</taxon>
        <taxon>Bifidobacteriales</taxon>
        <taxon>Bifidobacteriaceae</taxon>
        <taxon>Bifidobacterium</taxon>
    </lineage>
</organism>